<proteinExistence type="predicted"/>
<evidence type="ECO:0000256" key="1">
    <source>
        <dbReference type="SAM" id="MobiDB-lite"/>
    </source>
</evidence>
<evidence type="ECO:0000313" key="2">
    <source>
        <dbReference type="EMBL" id="BDN81614.1"/>
    </source>
</evidence>
<dbReference type="Proteomes" id="UP001058626">
    <property type="component" value="Chromosome"/>
</dbReference>
<feature type="region of interest" description="Disordered" evidence="1">
    <location>
        <begin position="11"/>
        <end position="32"/>
    </location>
</feature>
<keyword evidence="3" id="KW-1185">Reference proteome</keyword>
<dbReference type="AlphaFoldDB" id="A0A9N7LTH5"/>
<reference evidence="2" key="1">
    <citation type="submission" date="2022-06" db="EMBL/GenBank/DDBJ databases">
        <title>Complete genome sequence of Mycobacterium pseudoshottsii NJB1907-Z4.</title>
        <authorList>
            <person name="Komine T."/>
            <person name="Fukano H."/>
            <person name="Wada S."/>
        </authorList>
    </citation>
    <scope>NUCLEOTIDE SEQUENCE</scope>
    <source>
        <strain evidence="2">NJB1907-Z4</strain>
    </source>
</reference>
<sequence length="116" mass="12289">MLGIALWGGGRHSVASGRNSIRRRPQPSRHRQTVRAQHRAPTLVIHRSQPLQKRWVETGSAADVVALGTAAVVAIHTCLTDHGGPPAQGTACARPAGSCRRAGISQPALRRSLLIG</sequence>
<evidence type="ECO:0000313" key="3">
    <source>
        <dbReference type="Proteomes" id="UP001058626"/>
    </source>
</evidence>
<protein>
    <submittedName>
        <fullName evidence="2">Uncharacterized protein</fullName>
    </submittedName>
</protein>
<dbReference type="EMBL" id="AP026367">
    <property type="protein sequence ID" value="BDN81614.1"/>
    <property type="molecule type" value="Genomic_DNA"/>
</dbReference>
<gene>
    <name evidence="2" type="ORF">NJB1907Z4_C18290</name>
</gene>
<feature type="compositionally biased region" description="Basic residues" evidence="1">
    <location>
        <begin position="20"/>
        <end position="32"/>
    </location>
</feature>
<accession>A0A9N7LTH5</accession>
<name>A0A9N7LTH5_9MYCO</name>
<organism evidence="2 3">
    <name type="scientific">Mycobacterium pseudoshottsii</name>
    <dbReference type="NCBI Taxonomy" id="265949"/>
    <lineage>
        <taxon>Bacteria</taxon>
        <taxon>Bacillati</taxon>
        <taxon>Actinomycetota</taxon>
        <taxon>Actinomycetes</taxon>
        <taxon>Mycobacteriales</taxon>
        <taxon>Mycobacteriaceae</taxon>
        <taxon>Mycobacterium</taxon>
        <taxon>Mycobacterium ulcerans group</taxon>
    </lineage>
</organism>